<keyword evidence="2" id="KW-0540">Nuclease</keyword>
<dbReference type="STRING" id="199441.BkAM31D_15055"/>
<reference evidence="8 9" key="1">
    <citation type="submission" date="2017-04" db="EMBL/GenBank/DDBJ databases">
        <title>Bacillus krulwichiae AM31D Genome sequencing and assembly.</title>
        <authorList>
            <person name="Krulwich T.A."/>
            <person name="Anastor L."/>
            <person name="Ehrlich R."/>
            <person name="Ehrlich G.D."/>
            <person name="Janto B."/>
        </authorList>
    </citation>
    <scope>NUCLEOTIDE SEQUENCE [LARGE SCALE GENOMIC DNA]</scope>
    <source>
        <strain evidence="8 9">AM31D</strain>
    </source>
</reference>
<gene>
    <name evidence="8" type="ORF">BkAM31D_15055</name>
</gene>
<dbReference type="NCBIfam" id="TIGR00255">
    <property type="entry name" value="YicC/YloC family endoribonuclease"/>
    <property type="match status" value="1"/>
</dbReference>
<evidence type="ECO:0000313" key="8">
    <source>
        <dbReference type="EMBL" id="ARK31058.1"/>
    </source>
</evidence>
<evidence type="ECO:0000259" key="7">
    <source>
        <dbReference type="Pfam" id="PF08340"/>
    </source>
</evidence>
<evidence type="ECO:0000256" key="3">
    <source>
        <dbReference type="ARBA" id="ARBA00022759"/>
    </source>
</evidence>
<evidence type="ECO:0000256" key="2">
    <source>
        <dbReference type="ARBA" id="ARBA00022722"/>
    </source>
</evidence>
<keyword evidence="3" id="KW-0255">Endonuclease</keyword>
<name>A0A1X9MCC2_9BACI</name>
<dbReference type="PANTHER" id="PTHR30636:SF3">
    <property type="entry name" value="UPF0701 PROTEIN YICC"/>
    <property type="match status" value="1"/>
</dbReference>
<dbReference type="KEGG" id="bkw:BkAM31D_15055"/>
<feature type="domain" description="Endoribonuclease YicC-like C-terminal" evidence="7">
    <location>
        <begin position="172"/>
        <end position="292"/>
    </location>
</feature>
<accession>A0A1X9MCC2</accession>
<dbReference type="EMBL" id="CP020814">
    <property type="protein sequence ID" value="ARK31058.1"/>
    <property type="molecule type" value="Genomic_DNA"/>
</dbReference>
<dbReference type="PANTHER" id="PTHR30636">
    <property type="entry name" value="UPF0701 PROTEIN YICC"/>
    <property type="match status" value="1"/>
</dbReference>
<dbReference type="Pfam" id="PF08340">
    <property type="entry name" value="YicC-like_C"/>
    <property type="match status" value="1"/>
</dbReference>
<comment type="similarity">
    <text evidence="5">Belongs to the YicC/YloC family.</text>
</comment>
<dbReference type="Proteomes" id="UP000193006">
    <property type="component" value="Chromosome"/>
</dbReference>
<dbReference type="GO" id="GO:0004521">
    <property type="term" value="F:RNA endonuclease activity"/>
    <property type="evidence" value="ECO:0007669"/>
    <property type="project" value="InterPro"/>
</dbReference>
<evidence type="ECO:0000313" key="9">
    <source>
        <dbReference type="Proteomes" id="UP000193006"/>
    </source>
</evidence>
<evidence type="ECO:0000259" key="6">
    <source>
        <dbReference type="Pfam" id="PF03755"/>
    </source>
</evidence>
<dbReference type="AlphaFoldDB" id="A0A1X9MCC2"/>
<dbReference type="InterPro" id="IPR005229">
    <property type="entry name" value="YicC/YloC-like"/>
</dbReference>
<dbReference type="InterPro" id="IPR013527">
    <property type="entry name" value="YicC-like_N"/>
</dbReference>
<dbReference type="Pfam" id="PF03755">
    <property type="entry name" value="YicC-like_N"/>
    <property type="match status" value="1"/>
</dbReference>
<protein>
    <recommendedName>
        <fullName evidence="10">YicC-like family, N-terminal region</fullName>
    </recommendedName>
</protein>
<keyword evidence="4" id="KW-0378">Hydrolase</keyword>
<evidence type="ECO:0000256" key="1">
    <source>
        <dbReference type="ARBA" id="ARBA00001968"/>
    </source>
</evidence>
<proteinExistence type="inferred from homology"/>
<sequence>MKSMTGYGTSSVKGHYMEMTIEVKAVNHRFLECHLKLPKVLQTMEDRLRKAMKEQVSRGKIDLTIHLEENFDKKRTLRLDEQLLDQYVEAIQLLKVKFGDSIKIDLATLLADQSIASVEEVSENIEIDEQGVLAGVESALQSFNSMRETEGGYLKKDMEDWLHSLQGYCEEIRELAPTLVDRYREKIETRIRSFLDEGLEADEGRLLTELAIFAEKVDVSEELVRLQAHINQYRYYLEKHEPIGRRLDFLIQEMNREVNTIGSKGADTSMRQYVVEMKGVLEKLKEQVQNVE</sequence>
<comment type="cofactor">
    <cofactor evidence="1">
        <name>a divalent metal cation</name>
        <dbReference type="ChEBI" id="CHEBI:60240"/>
    </cofactor>
</comment>
<evidence type="ECO:0000256" key="5">
    <source>
        <dbReference type="ARBA" id="ARBA00035648"/>
    </source>
</evidence>
<evidence type="ECO:0000256" key="4">
    <source>
        <dbReference type="ARBA" id="ARBA00022801"/>
    </source>
</evidence>
<evidence type="ECO:0008006" key="10">
    <source>
        <dbReference type="Google" id="ProtNLM"/>
    </source>
</evidence>
<feature type="domain" description="Endoribonuclease YicC-like N-terminal" evidence="6">
    <location>
        <begin position="1"/>
        <end position="155"/>
    </location>
</feature>
<dbReference type="InterPro" id="IPR013551">
    <property type="entry name" value="YicC-like_C"/>
</dbReference>
<organism evidence="8 9">
    <name type="scientific">Halalkalibacter krulwichiae</name>
    <dbReference type="NCBI Taxonomy" id="199441"/>
    <lineage>
        <taxon>Bacteria</taxon>
        <taxon>Bacillati</taxon>
        <taxon>Bacillota</taxon>
        <taxon>Bacilli</taxon>
        <taxon>Bacillales</taxon>
        <taxon>Bacillaceae</taxon>
        <taxon>Halalkalibacter</taxon>
    </lineage>
</organism>
<dbReference type="GO" id="GO:0016787">
    <property type="term" value="F:hydrolase activity"/>
    <property type="evidence" value="ECO:0007669"/>
    <property type="project" value="UniProtKB-KW"/>
</dbReference>
<dbReference type="RefSeq" id="WP_066150374.1">
    <property type="nucleotide sequence ID" value="NZ_CP020814.1"/>
</dbReference>
<keyword evidence="9" id="KW-1185">Reference proteome</keyword>